<dbReference type="PANTHER" id="PTHR28259:SF1">
    <property type="entry name" value="FLUORIDE EXPORT PROTEIN 1-RELATED"/>
    <property type="match status" value="1"/>
</dbReference>
<dbReference type="GO" id="GO:0005886">
    <property type="term" value="C:plasma membrane"/>
    <property type="evidence" value="ECO:0007669"/>
    <property type="project" value="UniProtKB-SubCell"/>
</dbReference>
<evidence type="ECO:0000313" key="10">
    <source>
        <dbReference type="Proteomes" id="UP000232412"/>
    </source>
</evidence>
<comment type="activity regulation">
    <text evidence="8">Na(+) is not transported, but it plays an essential structural role and its presence is essential for fluoride channel function.</text>
</comment>
<comment type="catalytic activity">
    <reaction evidence="7">
        <text>fluoride(in) = fluoride(out)</text>
        <dbReference type="Rhea" id="RHEA:76159"/>
        <dbReference type="ChEBI" id="CHEBI:17051"/>
    </reaction>
    <physiologicalReaction direction="left-to-right" evidence="7">
        <dbReference type="Rhea" id="RHEA:76160"/>
    </physiologicalReaction>
</comment>
<name>A0A2H1EGQ8_9ARCH</name>
<feature type="transmembrane region" description="Helical" evidence="8">
    <location>
        <begin position="6"/>
        <end position="23"/>
    </location>
</feature>
<dbReference type="Pfam" id="PF02537">
    <property type="entry name" value="CRCB"/>
    <property type="match status" value="1"/>
</dbReference>
<feature type="transmembrane region" description="Helical" evidence="8">
    <location>
        <begin position="96"/>
        <end position="119"/>
    </location>
</feature>
<evidence type="ECO:0000256" key="2">
    <source>
        <dbReference type="ARBA" id="ARBA00022475"/>
    </source>
</evidence>
<dbReference type="AlphaFoldDB" id="A0A2H1EGQ8"/>
<sequence length="128" mass="13459">MKFLEIVLLAAGGVLGVFLRYGITKSQLILGTLPVNVLIVNIVGSFVLGSFAVFSQQWNLDEKYAMLVAIGFCGGLTTMSSFALESANLIDNKQYSLVALNIVANVGLSLGAIFGGRALTSMILGGLK</sequence>
<keyword evidence="4 8" id="KW-1133">Transmembrane helix</keyword>
<proteinExistence type="inferred from homology"/>
<evidence type="ECO:0000256" key="4">
    <source>
        <dbReference type="ARBA" id="ARBA00022989"/>
    </source>
</evidence>
<protein>
    <recommendedName>
        <fullName evidence="8">Fluoride-specific ion channel FluC</fullName>
    </recommendedName>
</protein>
<dbReference type="GO" id="GO:0062054">
    <property type="term" value="F:fluoride channel activity"/>
    <property type="evidence" value="ECO:0007669"/>
    <property type="project" value="UniProtKB-UniRule"/>
</dbReference>
<evidence type="ECO:0000256" key="5">
    <source>
        <dbReference type="ARBA" id="ARBA00023136"/>
    </source>
</evidence>
<feature type="transmembrane region" description="Helical" evidence="8">
    <location>
        <begin position="64"/>
        <end position="84"/>
    </location>
</feature>
<accession>A0A2H1EGQ8</accession>
<gene>
    <name evidence="8 9" type="primary">crcB</name>
    <name evidence="8" type="synonym">fluC</name>
    <name evidence="9" type="ORF">NSIN_20594</name>
</gene>
<feature type="binding site" evidence="8">
    <location>
        <position position="74"/>
    </location>
    <ligand>
        <name>Na(+)</name>
        <dbReference type="ChEBI" id="CHEBI:29101"/>
        <note>structural</note>
    </ligand>
</feature>
<keyword evidence="3 8" id="KW-0812">Transmembrane</keyword>
<keyword evidence="2 8" id="KW-1003">Cell membrane</keyword>
<evidence type="ECO:0000256" key="6">
    <source>
        <dbReference type="ARBA" id="ARBA00035120"/>
    </source>
</evidence>
<reference evidence="10" key="1">
    <citation type="submission" date="2016-12" db="EMBL/GenBank/DDBJ databases">
        <authorList>
            <person name="Herbold C."/>
        </authorList>
    </citation>
    <scope>NUCLEOTIDE SEQUENCE [LARGE SCALE GENOMIC DNA]</scope>
</reference>
<evidence type="ECO:0000313" key="9">
    <source>
        <dbReference type="EMBL" id="SHO45223.1"/>
    </source>
</evidence>
<keyword evidence="10" id="KW-1185">Reference proteome</keyword>
<keyword evidence="8" id="KW-0479">Metal-binding</keyword>
<dbReference type="GO" id="GO:0046872">
    <property type="term" value="F:metal ion binding"/>
    <property type="evidence" value="ECO:0007669"/>
    <property type="project" value="UniProtKB-KW"/>
</dbReference>
<evidence type="ECO:0000256" key="7">
    <source>
        <dbReference type="ARBA" id="ARBA00035585"/>
    </source>
</evidence>
<organism evidence="9 10">
    <name type="scientific">Nitrosotalea sinensis</name>
    <dbReference type="NCBI Taxonomy" id="1499975"/>
    <lineage>
        <taxon>Archaea</taxon>
        <taxon>Nitrososphaerota</taxon>
        <taxon>Nitrososphaeria</taxon>
        <taxon>Nitrosotaleales</taxon>
        <taxon>Nitrosotaleaceae</taxon>
        <taxon>Nitrosotalea</taxon>
    </lineage>
</organism>
<dbReference type="RefSeq" id="WP_101009576.1">
    <property type="nucleotide sequence ID" value="NZ_FRFC01000003.1"/>
</dbReference>
<comment type="function">
    <text evidence="8">Fluoride-specific ion channel. Important for reducing fluoride concentration in the cell, thus reducing its toxicity.</text>
</comment>
<dbReference type="PANTHER" id="PTHR28259">
    <property type="entry name" value="FLUORIDE EXPORT PROTEIN 1-RELATED"/>
    <property type="match status" value="1"/>
</dbReference>
<keyword evidence="8" id="KW-0915">Sodium</keyword>
<dbReference type="OrthoDB" id="253428at2157"/>
<dbReference type="NCBIfam" id="TIGR00494">
    <property type="entry name" value="crcB"/>
    <property type="match status" value="1"/>
</dbReference>
<evidence type="ECO:0000256" key="1">
    <source>
        <dbReference type="ARBA" id="ARBA00004651"/>
    </source>
</evidence>
<keyword evidence="8" id="KW-0406">Ion transport</keyword>
<feature type="transmembrane region" description="Helical" evidence="8">
    <location>
        <begin position="35"/>
        <end position="58"/>
    </location>
</feature>
<keyword evidence="5 8" id="KW-0472">Membrane</keyword>
<dbReference type="HAMAP" id="MF_00454">
    <property type="entry name" value="FluC"/>
    <property type="match status" value="1"/>
</dbReference>
<feature type="binding site" evidence="8">
    <location>
        <position position="77"/>
    </location>
    <ligand>
        <name>Na(+)</name>
        <dbReference type="ChEBI" id="CHEBI:29101"/>
        <note>structural</note>
    </ligand>
</feature>
<comment type="similarity">
    <text evidence="6 8">Belongs to the fluoride channel Fluc/FEX (TC 1.A.43) family.</text>
</comment>
<dbReference type="InterPro" id="IPR003691">
    <property type="entry name" value="FluC"/>
</dbReference>
<evidence type="ECO:0000256" key="8">
    <source>
        <dbReference type="HAMAP-Rule" id="MF_00454"/>
    </source>
</evidence>
<keyword evidence="8" id="KW-0813">Transport</keyword>
<comment type="subcellular location">
    <subcellularLocation>
        <location evidence="1 8">Cell membrane</location>
        <topology evidence="1 8">Multi-pass membrane protein</topology>
    </subcellularLocation>
</comment>
<dbReference type="GO" id="GO:0140114">
    <property type="term" value="P:cellular detoxification of fluoride"/>
    <property type="evidence" value="ECO:0007669"/>
    <property type="project" value="UniProtKB-UniRule"/>
</dbReference>
<dbReference type="EMBL" id="FRFC01000003">
    <property type="protein sequence ID" value="SHO45223.1"/>
    <property type="molecule type" value="Genomic_DNA"/>
</dbReference>
<keyword evidence="8" id="KW-0407">Ion channel</keyword>
<dbReference type="Proteomes" id="UP000232412">
    <property type="component" value="Unassembled WGS sequence"/>
</dbReference>
<evidence type="ECO:0000256" key="3">
    <source>
        <dbReference type="ARBA" id="ARBA00022692"/>
    </source>
</evidence>